<dbReference type="EC" id="4.1.2.-" evidence="3"/>
<keyword evidence="2" id="KW-0704">Schiff base</keyword>
<dbReference type="EMBL" id="SNRY01007004">
    <property type="protein sequence ID" value="KAA6311306.1"/>
    <property type="molecule type" value="Genomic_DNA"/>
</dbReference>
<dbReference type="SMART" id="SM01130">
    <property type="entry name" value="DHDPS"/>
    <property type="match status" value="1"/>
</dbReference>
<dbReference type="SUPFAM" id="SSF51569">
    <property type="entry name" value="Aldolase"/>
    <property type="match status" value="1"/>
</dbReference>
<dbReference type="PRINTS" id="PR00146">
    <property type="entry name" value="DHPICSNTHASE"/>
</dbReference>
<organism evidence="3">
    <name type="scientific">termite gut metagenome</name>
    <dbReference type="NCBI Taxonomy" id="433724"/>
    <lineage>
        <taxon>unclassified sequences</taxon>
        <taxon>metagenomes</taxon>
        <taxon>organismal metagenomes</taxon>
    </lineage>
</organism>
<dbReference type="GO" id="GO:0016829">
    <property type="term" value="F:lyase activity"/>
    <property type="evidence" value="ECO:0007669"/>
    <property type="project" value="UniProtKB-KW"/>
</dbReference>
<gene>
    <name evidence="3" type="ORF">EZS27_037538</name>
</gene>
<dbReference type="InterPro" id="IPR002220">
    <property type="entry name" value="DapA-like"/>
</dbReference>
<dbReference type="PANTHER" id="PTHR12128">
    <property type="entry name" value="DIHYDRODIPICOLINATE SYNTHASE"/>
    <property type="match status" value="1"/>
</dbReference>
<evidence type="ECO:0000313" key="3">
    <source>
        <dbReference type="EMBL" id="KAA6311306.1"/>
    </source>
</evidence>
<dbReference type="InterPro" id="IPR013785">
    <property type="entry name" value="Aldolase_TIM"/>
</dbReference>
<evidence type="ECO:0000256" key="2">
    <source>
        <dbReference type="ARBA" id="ARBA00023270"/>
    </source>
</evidence>
<dbReference type="InterPro" id="IPR020625">
    <property type="entry name" value="Schiff_base-form_aldolases_AS"/>
</dbReference>
<evidence type="ECO:0000256" key="1">
    <source>
        <dbReference type="ARBA" id="ARBA00023239"/>
    </source>
</evidence>
<keyword evidence="1 3" id="KW-0456">Lyase</keyword>
<dbReference type="AlphaFoldDB" id="A0A5J4PP02"/>
<dbReference type="PROSITE" id="PS00666">
    <property type="entry name" value="DHDPS_2"/>
    <property type="match status" value="1"/>
</dbReference>
<comment type="caution">
    <text evidence="3">The sequence shown here is derived from an EMBL/GenBank/DDBJ whole genome shotgun (WGS) entry which is preliminary data.</text>
</comment>
<sequence length="263" mass="29132">MIKYIAPTLTALHNANEIDIKSCLMLYDYLIENGMDGIAVFGTSGEFPHISIAEKKKLIKAAAPHIKNKAEYVVGTGSMNIDETVDFSNFAFENGADAVIIVGPYYYGLSDDSIFAYFSQAASRIKGNIYLYNFPDRTSYTIKPQTVLALAQRHKNIIGIKDTIPDMGHTVDIIKAVKPEKPDFLVFSAYDNNFAYNILSGGNGCVGILPNIAPKLFSDWAKVLLLTGLNDTRKRCLMRVKAIQPYPCISGVFGFYSKKLSVW</sequence>
<name>A0A5J4PP02_9ZZZZ</name>
<reference evidence="3" key="1">
    <citation type="submission" date="2019-03" db="EMBL/GenBank/DDBJ databases">
        <title>Single cell metagenomics reveals metabolic interactions within the superorganism composed of flagellate Streblomastix strix and complex community of Bacteroidetes bacteria on its surface.</title>
        <authorList>
            <person name="Treitli S.C."/>
            <person name="Kolisko M."/>
            <person name="Husnik F."/>
            <person name="Keeling P."/>
            <person name="Hampl V."/>
        </authorList>
    </citation>
    <scope>NUCLEOTIDE SEQUENCE</scope>
    <source>
        <strain evidence="3">STM</strain>
    </source>
</reference>
<protein>
    <submittedName>
        <fullName evidence="3">Putative 2-keto-3-deoxy-galactonate aldolase YagE</fullName>
        <ecNumber evidence="3">4.1.2.-</ecNumber>
    </submittedName>
</protein>
<dbReference type="Gene3D" id="3.20.20.70">
    <property type="entry name" value="Aldolase class I"/>
    <property type="match status" value="1"/>
</dbReference>
<dbReference type="GO" id="GO:0005829">
    <property type="term" value="C:cytosol"/>
    <property type="evidence" value="ECO:0007669"/>
    <property type="project" value="TreeGrafter"/>
</dbReference>
<dbReference type="Pfam" id="PF00701">
    <property type="entry name" value="DHDPS"/>
    <property type="match status" value="1"/>
</dbReference>
<proteinExistence type="predicted"/>
<dbReference type="CDD" id="cd00408">
    <property type="entry name" value="DHDPS-like"/>
    <property type="match status" value="1"/>
</dbReference>
<dbReference type="PANTHER" id="PTHR12128:SF28">
    <property type="entry name" value="2-DEHYDRO-3-DEOXY-D-GLUCONATE ALDOLASE YAGE-RELATED"/>
    <property type="match status" value="1"/>
</dbReference>
<feature type="non-terminal residue" evidence="3">
    <location>
        <position position="263"/>
    </location>
</feature>
<accession>A0A5J4PP02</accession>
<dbReference type="PIRSF" id="PIRSF001365">
    <property type="entry name" value="DHDPS"/>
    <property type="match status" value="1"/>
</dbReference>